<sequence length="86" mass="9173">MQRYHPGVEAQLSAVPAPIAAALDDRNSMVCMVGGSGSTVVATRPEKNNTENQRKYQRTQIGAFRVGGGTCEKQAPSSPVLRSEGR</sequence>
<dbReference type="Proteomes" id="UP001066276">
    <property type="component" value="Chromosome 2_1"/>
</dbReference>
<dbReference type="AlphaFoldDB" id="A0AAV7VEK1"/>
<reference evidence="1" key="1">
    <citation type="journal article" date="2022" name="bioRxiv">
        <title>Sequencing and chromosome-scale assembly of the giantPleurodeles waltlgenome.</title>
        <authorList>
            <person name="Brown T."/>
            <person name="Elewa A."/>
            <person name="Iarovenko S."/>
            <person name="Subramanian E."/>
            <person name="Araus A.J."/>
            <person name="Petzold A."/>
            <person name="Susuki M."/>
            <person name="Suzuki K.-i.T."/>
            <person name="Hayashi T."/>
            <person name="Toyoda A."/>
            <person name="Oliveira C."/>
            <person name="Osipova E."/>
            <person name="Leigh N.D."/>
            <person name="Simon A."/>
            <person name="Yun M.H."/>
        </authorList>
    </citation>
    <scope>NUCLEOTIDE SEQUENCE</scope>
    <source>
        <strain evidence="1">20211129_DDA</strain>
        <tissue evidence="1">Liver</tissue>
    </source>
</reference>
<dbReference type="EMBL" id="JANPWB010000003">
    <property type="protein sequence ID" value="KAJ1198940.1"/>
    <property type="molecule type" value="Genomic_DNA"/>
</dbReference>
<evidence type="ECO:0000313" key="2">
    <source>
        <dbReference type="Proteomes" id="UP001066276"/>
    </source>
</evidence>
<organism evidence="1 2">
    <name type="scientific">Pleurodeles waltl</name>
    <name type="common">Iberian ribbed newt</name>
    <dbReference type="NCBI Taxonomy" id="8319"/>
    <lineage>
        <taxon>Eukaryota</taxon>
        <taxon>Metazoa</taxon>
        <taxon>Chordata</taxon>
        <taxon>Craniata</taxon>
        <taxon>Vertebrata</taxon>
        <taxon>Euteleostomi</taxon>
        <taxon>Amphibia</taxon>
        <taxon>Batrachia</taxon>
        <taxon>Caudata</taxon>
        <taxon>Salamandroidea</taxon>
        <taxon>Salamandridae</taxon>
        <taxon>Pleurodelinae</taxon>
        <taxon>Pleurodeles</taxon>
    </lineage>
</organism>
<evidence type="ECO:0000313" key="1">
    <source>
        <dbReference type="EMBL" id="KAJ1198940.1"/>
    </source>
</evidence>
<keyword evidence="2" id="KW-1185">Reference proteome</keyword>
<comment type="caution">
    <text evidence="1">The sequence shown here is derived from an EMBL/GenBank/DDBJ whole genome shotgun (WGS) entry which is preliminary data.</text>
</comment>
<proteinExistence type="predicted"/>
<gene>
    <name evidence="1" type="ORF">NDU88_002778</name>
</gene>
<accession>A0AAV7VEK1</accession>
<name>A0AAV7VEK1_PLEWA</name>
<protein>
    <submittedName>
        <fullName evidence="1">Uncharacterized protein</fullName>
    </submittedName>
</protein>